<protein>
    <submittedName>
        <fullName evidence="3">FmdB family zinc ribbon protein</fullName>
    </submittedName>
</protein>
<dbReference type="Pfam" id="PF09723">
    <property type="entry name" value="Zn_ribbon_8"/>
    <property type="match status" value="1"/>
</dbReference>
<dbReference type="InterPro" id="IPR013429">
    <property type="entry name" value="Regulatory_FmdB_Zinc_ribbon"/>
</dbReference>
<gene>
    <name evidence="3" type="ORF">ACFY05_36035</name>
</gene>
<dbReference type="RefSeq" id="WP_387346794.1">
    <property type="nucleotide sequence ID" value="NZ_JBIAXI010000029.1"/>
</dbReference>
<comment type="caution">
    <text evidence="3">The sequence shown here is derived from an EMBL/GenBank/DDBJ whole genome shotgun (WGS) entry which is preliminary data.</text>
</comment>
<evidence type="ECO:0000256" key="1">
    <source>
        <dbReference type="SAM" id="MobiDB-lite"/>
    </source>
</evidence>
<evidence type="ECO:0000313" key="3">
    <source>
        <dbReference type="EMBL" id="MFF4778248.1"/>
    </source>
</evidence>
<reference evidence="3 4" key="1">
    <citation type="submission" date="2024-10" db="EMBL/GenBank/DDBJ databases">
        <title>The Natural Products Discovery Center: Release of the First 8490 Sequenced Strains for Exploring Actinobacteria Biosynthetic Diversity.</title>
        <authorList>
            <person name="Kalkreuter E."/>
            <person name="Kautsar S.A."/>
            <person name="Yang D."/>
            <person name="Bader C.D."/>
            <person name="Teijaro C.N."/>
            <person name="Fluegel L."/>
            <person name="Davis C.M."/>
            <person name="Simpson J.R."/>
            <person name="Lauterbach L."/>
            <person name="Steele A.D."/>
            <person name="Gui C."/>
            <person name="Meng S."/>
            <person name="Li G."/>
            <person name="Viehrig K."/>
            <person name="Ye F."/>
            <person name="Su P."/>
            <person name="Kiefer A.F."/>
            <person name="Nichols A."/>
            <person name="Cepeda A.J."/>
            <person name="Yan W."/>
            <person name="Fan B."/>
            <person name="Jiang Y."/>
            <person name="Adhikari A."/>
            <person name="Zheng C.-J."/>
            <person name="Schuster L."/>
            <person name="Cowan T.M."/>
            <person name="Smanski M.J."/>
            <person name="Chevrette M.G."/>
            <person name="De Carvalho L.P.S."/>
            <person name="Shen B."/>
        </authorList>
    </citation>
    <scope>NUCLEOTIDE SEQUENCE [LARGE SCALE GENOMIC DNA]</scope>
    <source>
        <strain evidence="3 4">NPDC001281</strain>
    </source>
</reference>
<sequence length="108" mass="11652">MAIYEYLCPECGPFDVFLPMGTAPQARNCAACGGKARRRYSGPNLRRVHPALAAGLAMEERSREAPEVVHRPDAESGDSGDAREGTFRAASGRPARPPHPALSRLPRP</sequence>
<feature type="domain" description="Putative regulatory protein FmdB zinc ribbon" evidence="2">
    <location>
        <begin position="1"/>
        <end position="41"/>
    </location>
</feature>
<proteinExistence type="predicted"/>
<dbReference type="NCBIfam" id="TIGR02605">
    <property type="entry name" value="CxxC_CxxC_SSSS"/>
    <property type="match status" value="1"/>
</dbReference>
<feature type="compositionally biased region" description="Basic and acidic residues" evidence="1">
    <location>
        <begin position="58"/>
        <end position="86"/>
    </location>
</feature>
<name>A0ABW6VFV0_MICFU</name>
<dbReference type="SMART" id="SM00834">
    <property type="entry name" value="CxxC_CXXC_SSSS"/>
    <property type="match status" value="1"/>
</dbReference>
<keyword evidence="4" id="KW-1185">Reference proteome</keyword>
<feature type="region of interest" description="Disordered" evidence="1">
    <location>
        <begin position="57"/>
        <end position="108"/>
    </location>
</feature>
<accession>A0ABW6VFV0</accession>
<organism evidence="3 4">
    <name type="scientific">Microtetraspora fusca</name>
    <dbReference type="NCBI Taxonomy" id="1997"/>
    <lineage>
        <taxon>Bacteria</taxon>
        <taxon>Bacillati</taxon>
        <taxon>Actinomycetota</taxon>
        <taxon>Actinomycetes</taxon>
        <taxon>Streptosporangiales</taxon>
        <taxon>Streptosporangiaceae</taxon>
        <taxon>Microtetraspora</taxon>
    </lineage>
</organism>
<dbReference type="Proteomes" id="UP001602119">
    <property type="component" value="Unassembled WGS sequence"/>
</dbReference>
<evidence type="ECO:0000313" key="4">
    <source>
        <dbReference type="Proteomes" id="UP001602119"/>
    </source>
</evidence>
<dbReference type="EMBL" id="JBIAXI010000029">
    <property type="protein sequence ID" value="MFF4778248.1"/>
    <property type="molecule type" value="Genomic_DNA"/>
</dbReference>
<evidence type="ECO:0000259" key="2">
    <source>
        <dbReference type="SMART" id="SM00834"/>
    </source>
</evidence>